<dbReference type="AlphaFoldDB" id="A0A6P2SAI1"/>
<proteinExistence type="predicted"/>
<evidence type="ECO:0000256" key="1">
    <source>
        <dbReference type="SAM" id="MobiDB-lite"/>
    </source>
</evidence>
<feature type="region of interest" description="Disordered" evidence="1">
    <location>
        <begin position="225"/>
        <end position="259"/>
    </location>
</feature>
<dbReference type="Proteomes" id="UP000494170">
    <property type="component" value="Unassembled WGS sequence"/>
</dbReference>
<protein>
    <submittedName>
        <fullName evidence="2">Giant cable pilus chaperone protein</fullName>
    </submittedName>
</protein>
<name>A0A6P2SAI1_BURL3</name>
<dbReference type="RefSeq" id="WP_174947598.1">
    <property type="nucleotide sequence ID" value="NZ_CABVPY010000100.1"/>
</dbReference>
<sequence length="259" mass="27810">MLLATVLSVLSTDGIANMLVYPMSTTIGRDGGSTAQLRVYSKSEATQYVKVGIKRVVDPATPHEHEVAVSRVGSDAVTVSPSKFVLAAGGSRLVRVIPLGTPHKEALYRVYLQPVPAPAEEAAAASDTQGNLAGQVDFSLIWAPLIHIMPKVSDPALSVSHGRLVNTGNVRVGVLETGECRLEEDASSCRWNKVERSVYPDQHIEIKNTSQAPYLRIRYRADGAKGEQQRVFPSRSDDTTRASGASIVPSEGHPVTSIN</sequence>
<dbReference type="SUPFAM" id="SSF49354">
    <property type="entry name" value="PapD-like"/>
    <property type="match status" value="1"/>
</dbReference>
<gene>
    <name evidence="2" type="ORF">BLA6863_07514</name>
</gene>
<evidence type="ECO:0000313" key="2">
    <source>
        <dbReference type="EMBL" id="VWC47155.1"/>
    </source>
</evidence>
<organism evidence="2 3">
    <name type="scientific">Burkholderia lata (strain ATCC 17760 / DSM 23089 / LMG 22485 / NCIMB 9086 / R18194 / 383)</name>
    <dbReference type="NCBI Taxonomy" id="482957"/>
    <lineage>
        <taxon>Bacteria</taxon>
        <taxon>Pseudomonadati</taxon>
        <taxon>Pseudomonadota</taxon>
        <taxon>Betaproteobacteria</taxon>
        <taxon>Burkholderiales</taxon>
        <taxon>Burkholderiaceae</taxon>
        <taxon>Burkholderia</taxon>
        <taxon>Burkholderia cepacia complex</taxon>
    </lineage>
</organism>
<dbReference type="Gene3D" id="2.60.40.3970">
    <property type="match status" value="1"/>
</dbReference>
<dbReference type="InterPro" id="IPR008962">
    <property type="entry name" value="PapD-like_sf"/>
</dbReference>
<dbReference type="Gene3D" id="2.60.40.10">
    <property type="entry name" value="Immunoglobulins"/>
    <property type="match status" value="1"/>
</dbReference>
<dbReference type="InterPro" id="IPR013783">
    <property type="entry name" value="Ig-like_fold"/>
</dbReference>
<dbReference type="EMBL" id="CABVPY010000100">
    <property type="protein sequence ID" value="VWC47155.1"/>
    <property type="molecule type" value="Genomic_DNA"/>
</dbReference>
<accession>A0A6P2SAI1</accession>
<reference evidence="2 3" key="1">
    <citation type="submission" date="2019-09" db="EMBL/GenBank/DDBJ databases">
        <authorList>
            <person name="Depoorter E."/>
        </authorList>
    </citation>
    <scope>NUCLEOTIDE SEQUENCE [LARGE SCALE GENOMIC DNA]</scope>
    <source>
        <strain evidence="2">LMG 6863</strain>
    </source>
</reference>
<evidence type="ECO:0000313" key="3">
    <source>
        <dbReference type="Proteomes" id="UP000494170"/>
    </source>
</evidence>